<dbReference type="Proteomes" id="UP001202248">
    <property type="component" value="Unassembled WGS sequence"/>
</dbReference>
<reference evidence="1 2" key="1">
    <citation type="submission" date="2022-02" db="EMBL/GenBank/DDBJ databases">
        <authorList>
            <person name="Min J."/>
        </authorList>
    </citation>
    <scope>NUCLEOTIDE SEQUENCE [LARGE SCALE GENOMIC DNA]</scope>
    <source>
        <strain evidence="1 2">GR10-1</strain>
    </source>
</reference>
<protein>
    <recommendedName>
        <fullName evidence="3">POTRA domain-containing protein</fullName>
    </recommendedName>
</protein>
<keyword evidence="2" id="KW-1185">Reference proteome</keyword>
<sequence length="301" mass="35084">MEPTLDPLEQLDQLQKLQQRKENPTADLDLRQKNIDDSISLQKFYVGNVTVYPDTRMDTTNRKELSTTIRNITVIQHANKFKPKLFPQYIYLNRGELYRQSRYMRTLNRFNNLGTWRLVDISQIPREKSDTVDFIMRLTPAPKYNFTTNFEGSFSQSIISGNFVGLGMNVGLQNRNFLRNANLLNTNVRYGVELGGINSGEFIQTQQLSLSNSLIFPRYVFPGMKNFKESFRGNIQSILSLNAANTERRYLFNLTSFNTSWGYEFVWRAKEYALTNRTFNLGVKIPNIEYSYIKKEIACLH</sequence>
<evidence type="ECO:0000313" key="2">
    <source>
        <dbReference type="Proteomes" id="UP001202248"/>
    </source>
</evidence>
<organism evidence="1 2">
    <name type="scientific">Niabella ginsengisoli</name>
    <dbReference type="NCBI Taxonomy" id="522298"/>
    <lineage>
        <taxon>Bacteria</taxon>
        <taxon>Pseudomonadati</taxon>
        <taxon>Bacteroidota</taxon>
        <taxon>Chitinophagia</taxon>
        <taxon>Chitinophagales</taxon>
        <taxon>Chitinophagaceae</taxon>
        <taxon>Niabella</taxon>
    </lineage>
</organism>
<dbReference type="Gene3D" id="3.10.20.310">
    <property type="entry name" value="membrane protein fhac"/>
    <property type="match status" value="1"/>
</dbReference>
<proteinExistence type="predicted"/>
<comment type="caution">
    <text evidence="1">The sequence shown here is derived from an EMBL/GenBank/DDBJ whole genome shotgun (WGS) entry which is preliminary data.</text>
</comment>
<evidence type="ECO:0008006" key="3">
    <source>
        <dbReference type="Google" id="ProtNLM"/>
    </source>
</evidence>
<gene>
    <name evidence="1" type="ORF">MKP09_22755</name>
</gene>
<evidence type="ECO:0000313" key="1">
    <source>
        <dbReference type="EMBL" id="MCH5600532.1"/>
    </source>
</evidence>
<dbReference type="RefSeq" id="WP_240832776.1">
    <property type="nucleotide sequence ID" value="NZ_JAKWBL010000004.1"/>
</dbReference>
<accession>A0ABS9SQ90</accession>
<dbReference type="EMBL" id="JAKWBL010000004">
    <property type="protein sequence ID" value="MCH5600532.1"/>
    <property type="molecule type" value="Genomic_DNA"/>
</dbReference>
<name>A0ABS9SQ90_9BACT</name>